<sequence>MAGIDAHKEAHAWRAVALLCCLFALSFLDRMVLALVVDPVRTSLGVSDTQISLLFGLGFVVVYVLAGFPAAQLVDSGRRRQVLLGGVLLWSGATFCSAFAASYPMLVACRSGVAVGEAVLMPAAMSLISELFTKERRTLPTTVYTLTGVMMGAGSFIVGAGALKLAEMISPEVGVEPWRIMFVIVAIPGPILAGLFAWLVKEPPRQIQEDGEPGGPTASLAEFFSHFGSRITLYLPIFIGTGASFTVALGMSAWGPTMLTREHGVADTSAGLFFGLFAIAGALVGMLAVTPLVRLLGAKSRVRGAILTAILLNLTVLPLLALVVGGGDTRLVLAGIAIGTCGSIATAAFTPIIMQAVTPTPFLGRMSALYLMFNNVLGMGLGPILVSSLAASSTSERNIGEALTIVAWSAIAVSLTCYVFALWRLRSVVQPDPAIAATSSQPV</sequence>
<dbReference type="Pfam" id="PF07690">
    <property type="entry name" value="MFS_1"/>
    <property type="match status" value="1"/>
</dbReference>
<evidence type="ECO:0000256" key="3">
    <source>
        <dbReference type="ARBA" id="ARBA00022692"/>
    </source>
</evidence>
<evidence type="ECO:0000313" key="8">
    <source>
        <dbReference type="EMBL" id="KCZ86599.1"/>
    </source>
</evidence>
<feature type="transmembrane region" description="Helical" evidence="6">
    <location>
        <begin position="144"/>
        <end position="166"/>
    </location>
</feature>
<keyword evidence="5 6" id="KW-0472">Membrane</keyword>
<feature type="transmembrane region" description="Helical" evidence="6">
    <location>
        <begin position="331"/>
        <end position="357"/>
    </location>
</feature>
<proteinExistence type="predicted"/>
<dbReference type="PANTHER" id="PTHR23505">
    <property type="entry name" value="SPINSTER"/>
    <property type="match status" value="1"/>
</dbReference>
<dbReference type="InterPro" id="IPR011701">
    <property type="entry name" value="MFS"/>
</dbReference>
<feature type="transmembrane region" description="Helical" evidence="6">
    <location>
        <begin position="112"/>
        <end position="132"/>
    </location>
</feature>
<dbReference type="InterPro" id="IPR020846">
    <property type="entry name" value="MFS_dom"/>
</dbReference>
<name>A0A059F7M9_9PROT</name>
<dbReference type="EMBL" id="ARYI01000023">
    <property type="protein sequence ID" value="KCZ86599.1"/>
    <property type="molecule type" value="Genomic_DNA"/>
</dbReference>
<keyword evidence="9" id="KW-1185">Reference proteome</keyword>
<feature type="transmembrane region" description="Helical" evidence="6">
    <location>
        <begin position="305"/>
        <end position="325"/>
    </location>
</feature>
<reference evidence="8 9" key="1">
    <citation type="submission" date="2013-04" db="EMBL/GenBank/DDBJ databases">
        <title>Hyphomonas hirschiana VP5 Genome Sequencing.</title>
        <authorList>
            <person name="Lai Q."/>
            <person name="Shao Z."/>
        </authorList>
    </citation>
    <scope>NUCLEOTIDE SEQUENCE [LARGE SCALE GENOMIC DNA]</scope>
    <source>
        <strain evidence="8 9">VP5</strain>
    </source>
</reference>
<dbReference type="InterPro" id="IPR044770">
    <property type="entry name" value="MFS_spinster-like"/>
</dbReference>
<protein>
    <submittedName>
        <fullName evidence="8">Major facilitator family transporter</fullName>
    </submittedName>
</protein>
<dbReference type="PATRIC" id="fig|1280951.3.peg.3426"/>
<keyword evidence="4 6" id="KW-1133">Transmembrane helix</keyword>
<gene>
    <name evidence="8" type="ORF">HHI_17006</name>
</gene>
<evidence type="ECO:0000259" key="7">
    <source>
        <dbReference type="PROSITE" id="PS50850"/>
    </source>
</evidence>
<dbReference type="InterPro" id="IPR036259">
    <property type="entry name" value="MFS_trans_sf"/>
</dbReference>
<comment type="subcellular location">
    <subcellularLocation>
        <location evidence="1">Membrane</location>
        <topology evidence="1">Multi-pass membrane protein</topology>
    </subcellularLocation>
</comment>
<feature type="transmembrane region" description="Helical" evidence="6">
    <location>
        <begin position="272"/>
        <end position="293"/>
    </location>
</feature>
<dbReference type="Gene3D" id="1.20.1250.20">
    <property type="entry name" value="MFS general substrate transporter like domains"/>
    <property type="match status" value="1"/>
</dbReference>
<dbReference type="SUPFAM" id="SSF103473">
    <property type="entry name" value="MFS general substrate transporter"/>
    <property type="match status" value="1"/>
</dbReference>
<feature type="transmembrane region" description="Helical" evidence="6">
    <location>
        <begin position="233"/>
        <end position="252"/>
    </location>
</feature>
<keyword evidence="3 6" id="KW-0812">Transmembrane</keyword>
<accession>A0A059F7M9</accession>
<organism evidence="8 9">
    <name type="scientific">Hyphomonas hirschiana VP5</name>
    <dbReference type="NCBI Taxonomy" id="1280951"/>
    <lineage>
        <taxon>Bacteria</taxon>
        <taxon>Pseudomonadati</taxon>
        <taxon>Pseudomonadota</taxon>
        <taxon>Alphaproteobacteria</taxon>
        <taxon>Hyphomonadales</taxon>
        <taxon>Hyphomonadaceae</taxon>
        <taxon>Hyphomonas</taxon>
    </lineage>
</organism>
<feature type="transmembrane region" description="Helical" evidence="6">
    <location>
        <begin position="369"/>
        <end position="390"/>
    </location>
</feature>
<dbReference type="RefSeq" id="WP_011647209.1">
    <property type="nucleotide sequence ID" value="NZ_ARYI01000023.1"/>
</dbReference>
<comment type="caution">
    <text evidence="8">The sequence shown here is derived from an EMBL/GenBank/DDBJ whole genome shotgun (WGS) entry which is preliminary data.</text>
</comment>
<dbReference type="AlphaFoldDB" id="A0A059F7M9"/>
<dbReference type="PANTHER" id="PTHR23505:SF79">
    <property type="entry name" value="PROTEIN SPINSTER"/>
    <property type="match status" value="1"/>
</dbReference>
<evidence type="ECO:0000313" key="9">
    <source>
        <dbReference type="Proteomes" id="UP000025061"/>
    </source>
</evidence>
<feature type="domain" description="Major facilitator superfamily (MFS) profile" evidence="7">
    <location>
        <begin position="15"/>
        <end position="426"/>
    </location>
</feature>
<dbReference type="GO" id="GO:0016020">
    <property type="term" value="C:membrane"/>
    <property type="evidence" value="ECO:0007669"/>
    <property type="project" value="UniProtKB-SubCell"/>
</dbReference>
<feature type="transmembrane region" description="Helical" evidence="6">
    <location>
        <begin position="50"/>
        <end position="70"/>
    </location>
</feature>
<feature type="transmembrane region" description="Helical" evidence="6">
    <location>
        <begin position="178"/>
        <end position="200"/>
    </location>
</feature>
<feature type="transmembrane region" description="Helical" evidence="6">
    <location>
        <begin position="82"/>
        <end position="106"/>
    </location>
</feature>
<evidence type="ECO:0000256" key="4">
    <source>
        <dbReference type="ARBA" id="ARBA00022989"/>
    </source>
</evidence>
<dbReference type="Proteomes" id="UP000025061">
    <property type="component" value="Unassembled WGS sequence"/>
</dbReference>
<evidence type="ECO:0000256" key="6">
    <source>
        <dbReference type="SAM" id="Phobius"/>
    </source>
</evidence>
<feature type="transmembrane region" description="Helical" evidence="6">
    <location>
        <begin position="402"/>
        <end position="423"/>
    </location>
</feature>
<evidence type="ECO:0000256" key="1">
    <source>
        <dbReference type="ARBA" id="ARBA00004141"/>
    </source>
</evidence>
<keyword evidence="2" id="KW-0813">Transport</keyword>
<dbReference type="PROSITE" id="PS50850">
    <property type="entry name" value="MFS"/>
    <property type="match status" value="1"/>
</dbReference>
<dbReference type="GO" id="GO:0022857">
    <property type="term" value="F:transmembrane transporter activity"/>
    <property type="evidence" value="ECO:0007669"/>
    <property type="project" value="InterPro"/>
</dbReference>
<evidence type="ECO:0000256" key="2">
    <source>
        <dbReference type="ARBA" id="ARBA00022448"/>
    </source>
</evidence>
<evidence type="ECO:0000256" key="5">
    <source>
        <dbReference type="ARBA" id="ARBA00023136"/>
    </source>
</evidence>